<dbReference type="AlphaFoldDB" id="A0A9P6QAI3"/>
<evidence type="ECO:0000256" key="3">
    <source>
        <dbReference type="SAM" id="MobiDB-lite"/>
    </source>
</evidence>
<feature type="chain" id="PRO_5040276430" description="Galactose oxidase" evidence="5">
    <location>
        <begin position="33"/>
        <end position="1061"/>
    </location>
</feature>
<keyword evidence="4" id="KW-0472">Membrane</keyword>
<feature type="region of interest" description="Disordered" evidence="3">
    <location>
        <begin position="709"/>
        <end position="737"/>
    </location>
</feature>
<keyword evidence="4" id="KW-0812">Transmembrane</keyword>
<dbReference type="InterPro" id="IPR015915">
    <property type="entry name" value="Kelch-typ_b-propeller"/>
</dbReference>
<name>A0A9P6QAI3_9FUNG</name>
<feature type="compositionally biased region" description="Polar residues" evidence="3">
    <location>
        <begin position="1024"/>
        <end position="1038"/>
    </location>
</feature>
<dbReference type="PANTHER" id="PTHR46093:SF18">
    <property type="entry name" value="FIBRONECTIN TYPE-III DOMAIN-CONTAINING PROTEIN"/>
    <property type="match status" value="1"/>
</dbReference>
<dbReference type="OrthoDB" id="2441440at2759"/>
<evidence type="ECO:0000313" key="6">
    <source>
        <dbReference type="EMBL" id="KAG0261737.1"/>
    </source>
</evidence>
<dbReference type="PANTHER" id="PTHR46093">
    <property type="entry name" value="ACYL-COA-BINDING DOMAIN-CONTAINING PROTEIN 5"/>
    <property type="match status" value="1"/>
</dbReference>
<keyword evidence="1" id="KW-0880">Kelch repeat</keyword>
<evidence type="ECO:0000256" key="1">
    <source>
        <dbReference type="ARBA" id="ARBA00022441"/>
    </source>
</evidence>
<evidence type="ECO:0000256" key="5">
    <source>
        <dbReference type="SAM" id="SignalP"/>
    </source>
</evidence>
<evidence type="ECO:0008006" key="8">
    <source>
        <dbReference type="Google" id="ProtNLM"/>
    </source>
</evidence>
<organism evidence="6 7">
    <name type="scientific">Actinomortierella ambigua</name>
    <dbReference type="NCBI Taxonomy" id="1343610"/>
    <lineage>
        <taxon>Eukaryota</taxon>
        <taxon>Fungi</taxon>
        <taxon>Fungi incertae sedis</taxon>
        <taxon>Mucoromycota</taxon>
        <taxon>Mortierellomycotina</taxon>
        <taxon>Mortierellomycetes</taxon>
        <taxon>Mortierellales</taxon>
        <taxon>Mortierellaceae</taxon>
        <taxon>Actinomortierella</taxon>
    </lineage>
</organism>
<proteinExistence type="predicted"/>
<feature type="region of interest" description="Disordered" evidence="3">
    <location>
        <begin position="776"/>
        <end position="869"/>
    </location>
</feature>
<reference evidence="6" key="1">
    <citation type="journal article" date="2020" name="Fungal Divers.">
        <title>Resolving the Mortierellaceae phylogeny through synthesis of multi-gene phylogenetics and phylogenomics.</title>
        <authorList>
            <person name="Vandepol N."/>
            <person name="Liber J."/>
            <person name="Desiro A."/>
            <person name="Na H."/>
            <person name="Kennedy M."/>
            <person name="Barry K."/>
            <person name="Grigoriev I.V."/>
            <person name="Miller A.N."/>
            <person name="O'Donnell K."/>
            <person name="Stajich J.E."/>
            <person name="Bonito G."/>
        </authorList>
    </citation>
    <scope>NUCLEOTIDE SEQUENCE</scope>
    <source>
        <strain evidence="6">BC1065</strain>
    </source>
</reference>
<dbReference type="Gene3D" id="2.120.10.80">
    <property type="entry name" value="Kelch-type beta propeller"/>
    <property type="match status" value="2"/>
</dbReference>
<dbReference type="Proteomes" id="UP000807716">
    <property type="component" value="Unassembled WGS sequence"/>
</dbReference>
<evidence type="ECO:0000313" key="7">
    <source>
        <dbReference type="Proteomes" id="UP000807716"/>
    </source>
</evidence>
<comment type="caution">
    <text evidence="6">The sequence shown here is derived from an EMBL/GenBank/DDBJ whole genome shotgun (WGS) entry which is preliminary data.</text>
</comment>
<feature type="compositionally biased region" description="Polar residues" evidence="3">
    <location>
        <begin position="647"/>
        <end position="656"/>
    </location>
</feature>
<feature type="transmembrane region" description="Helical" evidence="4">
    <location>
        <begin position="422"/>
        <end position="448"/>
    </location>
</feature>
<feature type="compositionally biased region" description="Basic and acidic residues" evidence="3">
    <location>
        <begin position="452"/>
        <end position="462"/>
    </location>
</feature>
<evidence type="ECO:0000256" key="4">
    <source>
        <dbReference type="SAM" id="Phobius"/>
    </source>
</evidence>
<feature type="compositionally biased region" description="Basic residues" evidence="3">
    <location>
        <begin position="536"/>
        <end position="545"/>
    </location>
</feature>
<feature type="compositionally biased region" description="Low complexity" evidence="3">
    <location>
        <begin position="977"/>
        <end position="992"/>
    </location>
</feature>
<feature type="compositionally biased region" description="Polar residues" evidence="3">
    <location>
        <begin position="709"/>
        <end position="721"/>
    </location>
</feature>
<feature type="compositionally biased region" description="Polar residues" evidence="3">
    <location>
        <begin position="576"/>
        <end position="588"/>
    </location>
</feature>
<feature type="region of interest" description="Disordered" evidence="3">
    <location>
        <begin position="452"/>
        <end position="588"/>
    </location>
</feature>
<feature type="compositionally biased region" description="Polar residues" evidence="3">
    <location>
        <begin position="550"/>
        <end position="566"/>
    </location>
</feature>
<protein>
    <recommendedName>
        <fullName evidence="8">Galactose oxidase</fullName>
    </recommendedName>
</protein>
<feature type="region of interest" description="Disordered" evidence="3">
    <location>
        <begin position="224"/>
        <end position="260"/>
    </location>
</feature>
<feature type="compositionally biased region" description="Gly residues" evidence="3">
    <location>
        <begin position="789"/>
        <end position="801"/>
    </location>
</feature>
<keyword evidence="7" id="KW-1185">Reference proteome</keyword>
<feature type="compositionally biased region" description="Gly residues" evidence="3">
    <location>
        <begin position="478"/>
        <end position="488"/>
    </location>
</feature>
<keyword evidence="5" id="KW-0732">Signal</keyword>
<feature type="compositionally biased region" description="Acidic residues" evidence="3">
    <location>
        <begin position="637"/>
        <end position="646"/>
    </location>
</feature>
<feature type="region of interest" description="Disordered" evidence="3">
    <location>
        <begin position="969"/>
        <end position="1061"/>
    </location>
</feature>
<dbReference type="SUPFAM" id="SSF117281">
    <property type="entry name" value="Kelch motif"/>
    <property type="match status" value="1"/>
</dbReference>
<feature type="signal peptide" evidence="5">
    <location>
        <begin position="1"/>
        <end position="32"/>
    </location>
</feature>
<evidence type="ECO:0000256" key="2">
    <source>
        <dbReference type="ARBA" id="ARBA00022737"/>
    </source>
</evidence>
<keyword evidence="2" id="KW-0677">Repeat</keyword>
<feature type="compositionally biased region" description="Low complexity" evidence="3">
    <location>
        <begin position="848"/>
        <end position="869"/>
    </location>
</feature>
<feature type="region of interest" description="Disordered" evidence="3">
    <location>
        <begin position="609"/>
        <end position="660"/>
    </location>
</feature>
<accession>A0A9P6QAI3</accession>
<keyword evidence="4" id="KW-1133">Transmembrane helix</keyword>
<sequence>MPFPPHRRKWCSIGRVLATAACCITVLQVSLAAPTGAAGTPQPRSLHTGTYLGDSIHFVGGLTAREGIANQTLSLRLDSLVFTFEKTDIRVYNHVAIAENKTEASTVGVVFGDVQGEEMAPPLQWVQLNGSPTKVPSTNKSAVIPDDRRSHSLAQISNKYYILGGENAFGKPVLDIPVYDTISAEWTIIKPKTPLQRIGHSSVAIDSNNILICFGQDKTPLPAASVPTTTKSSATSTRSSTATPTATSTAPAAPSSTLPSTATSDCLIYEISTDTLRPIQLLITDQSISFAAGLVGHTMVRNAENQQYLFMFGGSNLSQNATYSDTLIFDVSDINNIVVRRPPRHQDPTKQDENKPSARAFHSATVVGGKGNLLVVYGGADPSHTINDTQPYFFSMKDLTWIDSNAFVNAYEQSRVRNYTNVWIIITPIMGSVTLLGVAVFVFIRRGLAKTEEERRRKEYENRLSTMSGGRFSPTGAGRRGAGEGGGAMTDNMENKRRQVYPSTSSSDDHSMSHGAFKSTTSLIQPPPEALAKSNSHQRRQQNNHHRADSNASTVSTISTPRSRSNSRGEHALSGGQASVLTPATSGAGSSNATTLYGSSGGGGNGAAPYYNPLDLYPDDSRGQNHHHQRRHGSDNQQDDDFDDDTSVGNSDSTMSPWAGTLQLANPRDNFEFAPPNPRFSRGALSAAHRQLISNANGHRASVTSYNNVWESQSPGGASVSSRDDESHRRSVNSMHARAATVAAATAVSAGGGGGGGAGGGLTVRNASWIQQADTPRGSVYGSYYNNTPGGGAPSSDGGGTTASDDSFAPGTFGGYHSPASSQSGSITGGERRISAAVMARQQRRSQLRSSQDSFGPAPGGTPTVTADAATPPFVTKAIPILNTRPTKPTGLQMQPMPTAISGAGSSNSGDTLQVTRRDGTRGGAGAANTENRLSFGLPTIDDQSLSTTMGMTTSGNINLNAALLNMGMQPNGGMESHPTTTCTPIATTTSAHEPRISSMLNPKRTSRTPSANYGQPQPPPPAHTSSSNSRPGATTNVILKMPPPPKHPLPRSMSSVQEVD</sequence>
<gene>
    <name evidence="6" type="ORF">DFQ27_002792</name>
</gene>
<dbReference type="EMBL" id="JAAAJB010000207">
    <property type="protein sequence ID" value="KAG0261737.1"/>
    <property type="molecule type" value="Genomic_DNA"/>
</dbReference>